<dbReference type="Gene3D" id="1.10.220.10">
    <property type="entry name" value="Annexin"/>
    <property type="match status" value="4"/>
</dbReference>
<comment type="domain">
    <text evidence="7">A pair of annexin repeats may form one binding site for calcium and phospholipid.</text>
</comment>
<organism evidence="8 9">
    <name type="scientific">Rhynchospora breviuscula</name>
    <dbReference type="NCBI Taxonomy" id="2022672"/>
    <lineage>
        <taxon>Eukaryota</taxon>
        <taxon>Viridiplantae</taxon>
        <taxon>Streptophyta</taxon>
        <taxon>Embryophyta</taxon>
        <taxon>Tracheophyta</taxon>
        <taxon>Spermatophyta</taxon>
        <taxon>Magnoliopsida</taxon>
        <taxon>Liliopsida</taxon>
        <taxon>Poales</taxon>
        <taxon>Cyperaceae</taxon>
        <taxon>Cyperoideae</taxon>
        <taxon>Rhynchosporeae</taxon>
        <taxon>Rhynchospora</taxon>
    </lineage>
</organism>
<dbReference type="Proteomes" id="UP001151287">
    <property type="component" value="Unassembled WGS sequence"/>
</dbReference>
<comment type="similarity">
    <text evidence="7">Belongs to the annexin family.</text>
</comment>
<keyword evidence="5 7" id="KW-0111">Calcium/phospholipid-binding</keyword>
<keyword evidence="1 6" id="KW-0479">Metal-binding</keyword>
<dbReference type="SUPFAM" id="SSF47874">
    <property type="entry name" value="Annexin"/>
    <property type="match status" value="1"/>
</dbReference>
<feature type="binding site" evidence="6">
    <location>
        <position position="299"/>
    </location>
    <ligand>
        <name>Ca(2+)</name>
        <dbReference type="ChEBI" id="CHEBI:29108"/>
        <label>1</label>
    </ligand>
</feature>
<feature type="binding site" evidence="6">
    <location>
        <position position="68"/>
    </location>
    <ligand>
        <name>Ca(2+)</name>
        <dbReference type="ChEBI" id="CHEBI:29108"/>
        <label>1</label>
    </ligand>
</feature>
<evidence type="ECO:0000256" key="4">
    <source>
        <dbReference type="ARBA" id="ARBA00023216"/>
    </source>
</evidence>
<dbReference type="PROSITE" id="PS00223">
    <property type="entry name" value="ANNEXIN_1"/>
    <property type="match status" value="1"/>
</dbReference>
<dbReference type="InterPro" id="IPR009118">
    <property type="entry name" value="AnnexinD_plant"/>
</dbReference>
<dbReference type="FunFam" id="1.10.220.10:FF:000009">
    <property type="entry name" value="Annexin"/>
    <property type="match status" value="1"/>
</dbReference>
<sequence>MSTLTIPHVIPSPQEDCEKLHTAFSGWGTNEGDIIEVVTHRTADQRNAIRWTYHDIYGEDLLKSLDKELTQDFEKAVLLWMLDPIERDVTLVNGAVKKWAPHDRVLVEIAVTRTANELLAVRKAYQEKYKKSLEEDVAAHTTGDFRKLMVPLVSSYRYEGPEVDSGLAKSEAHILRKHIKDEEYNHEEVIRILTTRSKSQLMATFNAYHEEHGNPINKDLKKDPKDDFLFALRSIIRCITCPERYLEKVIRLSMKNTGTDEDALTRVITTRAEVNLKEIKEIYYKRNTVKLEHAIKKDTKGHYEDFLLALVDSDEE</sequence>
<dbReference type="GO" id="GO:0009409">
    <property type="term" value="P:response to cold"/>
    <property type="evidence" value="ECO:0007669"/>
    <property type="project" value="TreeGrafter"/>
</dbReference>
<feature type="binding site" evidence="6">
    <location>
        <position position="28"/>
    </location>
    <ligand>
        <name>Ca(2+)</name>
        <dbReference type="ChEBI" id="CHEBI:29108"/>
        <label>1</label>
    </ligand>
</feature>
<dbReference type="FunFam" id="1.10.220.10:FF:000006">
    <property type="entry name" value="Annexin"/>
    <property type="match status" value="1"/>
</dbReference>
<dbReference type="FunFam" id="1.10.220.10:FF:000008">
    <property type="entry name" value="Annexin"/>
    <property type="match status" value="1"/>
</dbReference>
<proteinExistence type="inferred from homology"/>
<reference evidence="8" key="1">
    <citation type="journal article" date="2022" name="Cell">
        <title>Repeat-based holocentromeres influence genome architecture and karyotype evolution.</title>
        <authorList>
            <person name="Hofstatter P.G."/>
            <person name="Thangavel G."/>
            <person name="Lux T."/>
            <person name="Neumann P."/>
            <person name="Vondrak T."/>
            <person name="Novak P."/>
            <person name="Zhang M."/>
            <person name="Costa L."/>
            <person name="Castellani M."/>
            <person name="Scott A."/>
            <person name="Toegelov H."/>
            <person name="Fuchs J."/>
            <person name="Mata-Sucre Y."/>
            <person name="Dias Y."/>
            <person name="Vanzela A.L.L."/>
            <person name="Huettel B."/>
            <person name="Almeida C.C.S."/>
            <person name="Simkova H."/>
            <person name="Souza G."/>
            <person name="Pedrosa-Harand A."/>
            <person name="Macas J."/>
            <person name="Mayer K.F.X."/>
            <person name="Houben A."/>
            <person name="Marques A."/>
        </authorList>
    </citation>
    <scope>NUCLEOTIDE SEQUENCE</scope>
    <source>
        <strain evidence="8">RhyBre1mFocal</strain>
    </source>
</reference>
<gene>
    <name evidence="8" type="ORF">LUZ63_008101</name>
</gene>
<dbReference type="GO" id="GO:0005509">
    <property type="term" value="F:calcium ion binding"/>
    <property type="evidence" value="ECO:0007669"/>
    <property type="project" value="InterPro"/>
</dbReference>
<keyword evidence="3 6" id="KW-0106">Calcium</keyword>
<evidence type="ECO:0000256" key="3">
    <source>
        <dbReference type="ARBA" id="ARBA00022837"/>
    </source>
</evidence>
<dbReference type="FunFam" id="1.10.220.10:FF:000001">
    <property type="entry name" value="Annexin"/>
    <property type="match status" value="1"/>
</dbReference>
<dbReference type="SMART" id="SM00335">
    <property type="entry name" value="ANX"/>
    <property type="match status" value="4"/>
</dbReference>
<feature type="binding site" evidence="6">
    <location>
        <position position="26"/>
    </location>
    <ligand>
        <name>Ca(2+)</name>
        <dbReference type="ChEBI" id="CHEBI:29108"/>
        <label>1</label>
    </ligand>
</feature>
<dbReference type="InterPro" id="IPR001464">
    <property type="entry name" value="Annexin"/>
</dbReference>
<keyword evidence="2 7" id="KW-0677">Repeat</keyword>
<evidence type="ECO:0000313" key="9">
    <source>
        <dbReference type="Proteomes" id="UP001151287"/>
    </source>
</evidence>
<accession>A0A9Q0CU53</accession>
<name>A0A9Q0CU53_9POAL</name>
<dbReference type="InterPro" id="IPR037104">
    <property type="entry name" value="Annexin_sf"/>
</dbReference>
<evidence type="ECO:0000313" key="8">
    <source>
        <dbReference type="EMBL" id="KAJ1699589.1"/>
    </source>
</evidence>
<dbReference type="InterPro" id="IPR018252">
    <property type="entry name" value="Annexin_repeat_CS"/>
</dbReference>
<dbReference type="GO" id="GO:0009414">
    <property type="term" value="P:response to water deprivation"/>
    <property type="evidence" value="ECO:0007669"/>
    <property type="project" value="TreeGrafter"/>
</dbReference>
<dbReference type="EMBL" id="JAMQYH010000002">
    <property type="protein sequence ID" value="KAJ1699589.1"/>
    <property type="molecule type" value="Genomic_DNA"/>
</dbReference>
<dbReference type="PANTHER" id="PTHR10502:SF104">
    <property type="entry name" value="ANNEXIN D1"/>
    <property type="match status" value="1"/>
</dbReference>
<dbReference type="PRINTS" id="PR00196">
    <property type="entry name" value="ANNEXIN"/>
</dbReference>
<dbReference type="GO" id="GO:0005886">
    <property type="term" value="C:plasma membrane"/>
    <property type="evidence" value="ECO:0007669"/>
    <property type="project" value="TreeGrafter"/>
</dbReference>
<comment type="caution">
    <text evidence="8">The sequence shown here is derived from an EMBL/GenBank/DDBJ whole genome shotgun (WGS) entry which is preliminary data.</text>
</comment>
<dbReference type="PRINTS" id="PR01814">
    <property type="entry name" value="ANNEXINPLANT"/>
</dbReference>
<feature type="binding site" evidence="6">
    <location>
        <position position="258"/>
    </location>
    <ligand>
        <name>Ca(2+)</name>
        <dbReference type="ChEBI" id="CHEBI:29108"/>
        <label>1</label>
    </ligand>
</feature>
<dbReference type="GO" id="GO:0005544">
    <property type="term" value="F:calcium-dependent phospholipid binding"/>
    <property type="evidence" value="ECO:0007669"/>
    <property type="project" value="UniProtKB-KW"/>
</dbReference>
<dbReference type="GO" id="GO:0009651">
    <property type="term" value="P:response to salt stress"/>
    <property type="evidence" value="ECO:0007669"/>
    <property type="project" value="TreeGrafter"/>
</dbReference>
<feature type="binding site" evidence="6">
    <location>
        <position position="24"/>
    </location>
    <ligand>
        <name>Ca(2+)</name>
        <dbReference type="ChEBI" id="CHEBI:29108"/>
        <label>1</label>
    </ligand>
</feature>
<dbReference type="PANTHER" id="PTHR10502">
    <property type="entry name" value="ANNEXIN"/>
    <property type="match status" value="1"/>
</dbReference>
<evidence type="ECO:0000256" key="1">
    <source>
        <dbReference type="ARBA" id="ARBA00022723"/>
    </source>
</evidence>
<dbReference type="InterPro" id="IPR018502">
    <property type="entry name" value="Annexin_repeat"/>
</dbReference>
<protein>
    <recommendedName>
        <fullName evidence="7">Annexin</fullName>
    </recommendedName>
</protein>
<dbReference type="GO" id="GO:0005737">
    <property type="term" value="C:cytoplasm"/>
    <property type="evidence" value="ECO:0007669"/>
    <property type="project" value="TreeGrafter"/>
</dbReference>
<dbReference type="GO" id="GO:0001786">
    <property type="term" value="F:phosphatidylserine binding"/>
    <property type="evidence" value="ECO:0007669"/>
    <property type="project" value="TreeGrafter"/>
</dbReference>
<dbReference type="Pfam" id="PF00191">
    <property type="entry name" value="Annexin"/>
    <property type="match status" value="4"/>
</dbReference>
<dbReference type="OrthoDB" id="603276at2759"/>
<evidence type="ECO:0000256" key="2">
    <source>
        <dbReference type="ARBA" id="ARBA00022737"/>
    </source>
</evidence>
<dbReference type="AlphaFoldDB" id="A0A9Q0CU53"/>
<dbReference type="GO" id="GO:0009408">
    <property type="term" value="P:response to heat"/>
    <property type="evidence" value="ECO:0007669"/>
    <property type="project" value="TreeGrafter"/>
</dbReference>
<keyword evidence="9" id="KW-1185">Reference proteome</keyword>
<keyword evidence="4 7" id="KW-0041">Annexin</keyword>
<evidence type="ECO:0000256" key="7">
    <source>
        <dbReference type="RuleBase" id="RU003540"/>
    </source>
</evidence>
<evidence type="ECO:0000256" key="6">
    <source>
        <dbReference type="PIRSR" id="PIRSR609118-1"/>
    </source>
</evidence>
<feature type="binding site" evidence="6">
    <location>
        <position position="304"/>
    </location>
    <ligand>
        <name>Ca(2+)</name>
        <dbReference type="ChEBI" id="CHEBI:29108"/>
        <label>1</label>
    </ligand>
</feature>
<evidence type="ECO:0000256" key="5">
    <source>
        <dbReference type="ARBA" id="ARBA00023302"/>
    </source>
</evidence>
<feature type="binding site" evidence="6">
    <location>
        <position position="298"/>
    </location>
    <ligand>
        <name>Ca(2+)</name>
        <dbReference type="ChEBI" id="CHEBI:29108"/>
        <label>3</label>
    </ligand>
</feature>
<dbReference type="PROSITE" id="PS51897">
    <property type="entry name" value="ANNEXIN_2"/>
    <property type="match status" value="4"/>
</dbReference>